<reference evidence="3 4" key="2">
    <citation type="submission" date="2018-11" db="EMBL/GenBank/DDBJ databases">
        <authorList>
            <consortium name="Pathogen Informatics"/>
        </authorList>
    </citation>
    <scope>NUCLEOTIDE SEQUENCE [LARGE SCALE GENOMIC DNA]</scope>
</reference>
<keyword evidence="2" id="KW-0812">Transmembrane</keyword>
<protein>
    <submittedName>
        <fullName evidence="5">MYND-type domain-containing protein</fullName>
    </submittedName>
</protein>
<feature type="compositionally biased region" description="Basic and acidic residues" evidence="1">
    <location>
        <begin position="468"/>
        <end position="479"/>
    </location>
</feature>
<gene>
    <name evidence="3" type="ORF">TCLT_LOCUS8215</name>
</gene>
<reference evidence="5" key="1">
    <citation type="submission" date="2017-02" db="UniProtKB">
        <authorList>
            <consortium name="WormBaseParasite"/>
        </authorList>
    </citation>
    <scope>IDENTIFICATION</scope>
</reference>
<feature type="region of interest" description="Disordered" evidence="1">
    <location>
        <begin position="466"/>
        <end position="500"/>
    </location>
</feature>
<name>A0A0N5D5E6_THECL</name>
<dbReference type="Proteomes" id="UP000276776">
    <property type="component" value="Unassembled WGS sequence"/>
</dbReference>
<dbReference type="OrthoDB" id="5875488at2759"/>
<dbReference type="WBParaSite" id="TCLT_0000822601-mRNA-1">
    <property type="protein sequence ID" value="TCLT_0000822601-mRNA-1"/>
    <property type="gene ID" value="TCLT_0000822601"/>
</dbReference>
<evidence type="ECO:0000256" key="1">
    <source>
        <dbReference type="SAM" id="MobiDB-lite"/>
    </source>
</evidence>
<organism evidence="5">
    <name type="scientific">Thelazia callipaeda</name>
    <name type="common">Oriental eyeworm</name>
    <name type="synonym">Parasitic nematode</name>
    <dbReference type="NCBI Taxonomy" id="103827"/>
    <lineage>
        <taxon>Eukaryota</taxon>
        <taxon>Metazoa</taxon>
        <taxon>Ecdysozoa</taxon>
        <taxon>Nematoda</taxon>
        <taxon>Chromadorea</taxon>
        <taxon>Rhabditida</taxon>
        <taxon>Spirurina</taxon>
        <taxon>Spiruromorpha</taxon>
        <taxon>Thelazioidea</taxon>
        <taxon>Thelaziidae</taxon>
        <taxon>Thelazia</taxon>
    </lineage>
</organism>
<keyword evidence="4" id="KW-1185">Reference proteome</keyword>
<evidence type="ECO:0000313" key="3">
    <source>
        <dbReference type="EMBL" id="VDN05750.1"/>
    </source>
</evidence>
<accession>A0A0N5D5E6</accession>
<proteinExistence type="predicted"/>
<dbReference type="AlphaFoldDB" id="A0A0N5D5E6"/>
<evidence type="ECO:0000313" key="5">
    <source>
        <dbReference type="WBParaSite" id="TCLT_0000822601-mRNA-1"/>
    </source>
</evidence>
<dbReference type="EMBL" id="UYYF01004600">
    <property type="protein sequence ID" value="VDN05750.1"/>
    <property type="molecule type" value="Genomic_DNA"/>
</dbReference>
<keyword evidence="2" id="KW-0472">Membrane</keyword>
<evidence type="ECO:0000256" key="2">
    <source>
        <dbReference type="SAM" id="Phobius"/>
    </source>
</evidence>
<evidence type="ECO:0000313" key="4">
    <source>
        <dbReference type="Proteomes" id="UP000276776"/>
    </source>
</evidence>
<sequence length="655" mass="73869">MSISQHGLKRSARDAPYCSYRCNRIYQRSLQHINENFERVLYLFERPKSTEKVIDACWKSFDYLDCMEHCELQNKQQFMIIRNVIEDRCRKILKNSDMINLACISKFHSLVETRCAVYKLQAVKNLKLEQNGPPQQSCSENFLDKCPVYDSVKIPEAQSTTSSLSSSVATDEISTIDPDSQSCMPKTKLNSLKLNLRMADNSAITAMTNLKKLFSPDDDLLDIPPNFYHSSLRMTGKKIFQKINASSVNDGYIDNESMENIFAHNNDSVKRIPLQIYDDNIYIKSNITNQATARNSKNSNEKVSDDSFPARMAPPTIASSTALASSKAVVATFSGIPVMTTSDMQIPTIETNADKSLELLSFIAFKKNSDNRDLITKSEKNELNLLHQKSSMKMQKAKISTTDDYNEVIYVHDSDQQLTQQDNHTEFIATELVNKYASTTSTIPSVYSINPLDEIEIQAESSLEDLNVENKSEKSEISKLRQNTSQTSPNTTTPSSQNPLRIKVYKVFPLPTSAATPRKQPLMSTDENLRLQMTTISISNQAKSAQEMRVIESQTANDISLITPTTRNTIEEALKNDPSDIDDVKYKEVLPTLSTTTDNVINSSKPDELHVDSENKGYKSLLIYSAVVLVLLLIVIILANVAYRCRQYGRQISQF</sequence>
<feature type="transmembrane region" description="Helical" evidence="2">
    <location>
        <begin position="621"/>
        <end position="643"/>
    </location>
</feature>
<feature type="compositionally biased region" description="Low complexity" evidence="1">
    <location>
        <begin position="482"/>
        <end position="499"/>
    </location>
</feature>
<keyword evidence="2" id="KW-1133">Transmembrane helix</keyword>